<name>A0A9P6AVH0_9AGAM</name>
<dbReference type="EMBL" id="MU128985">
    <property type="protein sequence ID" value="KAF9512534.1"/>
    <property type="molecule type" value="Genomic_DNA"/>
</dbReference>
<dbReference type="GO" id="GO:0005634">
    <property type="term" value="C:nucleus"/>
    <property type="evidence" value="ECO:0007669"/>
    <property type="project" value="UniProtKB-SubCell"/>
</dbReference>
<sequence>MTSISEPVRRVACLECRRMKTKCTGGTVCVRCVRLFRPCCYEATERKSRSERLEDKLQKLEHEIETLESRRTGAHPHQRGKDLGPSKEHAGSSTAPIQHSLPIFPEYQVEASDTSPGIVSQQDYEAGYGSAIPRTIIETSLYRWDTNTDLPPELKGYLVRIFLPFRSHYLFYVDPSKFLRRVLLNPLHPRSIHPVLLNAIYVVACSIGGGSWSHFEPIFLVRTRTHLEHSLALADRLTHFMWASVILGQYYGLADRQLEAFNTMSPSINFAVGFGLHRNHRALGQGGPLGLAANQIIETDDPMNLWNAMYLTDLSIASPAQNGIYFDTLLSGQAEDPLQIGVSGWR</sequence>
<dbReference type="Proteomes" id="UP000886523">
    <property type="component" value="Unassembled WGS sequence"/>
</dbReference>
<dbReference type="AlphaFoldDB" id="A0A9P6AVH0"/>
<dbReference type="PROSITE" id="PS50048">
    <property type="entry name" value="ZN2_CY6_FUNGAL_2"/>
    <property type="match status" value="1"/>
</dbReference>
<evidence type="ECO:0000313" key="8">
    <source>
        <dbReference type="EMBL" id="KAF9512534.1"/>
    </source>
</evidence>
<dbReference type="PANTHER" id="PTHR47338:SF29">
    <property type="entry name" value="ZN(2)-C6 FUNGAL-TYPE DOMAIN-CONTAINING PROTEIN"/>
    <property type="match status" value="1"/>
</dbReference>
<dbReference type="PANTHER" id="PTHR47338">
    <property type="entry name" value="ZN(II)2CYS6 TRANSCRIPTION FACTOR (EUROFUNG)-RELATED"/>
    <property type="match status" value="1"/>
</dbReference>
<comment type="caution">
    <text evidence="8">The sequence shown here is derived from an EMBL/GenBank/DDBJ whole genome shotgun (WGS) entry which is preliminary data.</text>
</comment>
<keyword evidence="5" id="KW-0539">Nucleus</keyword>
<dbReference type="SUPFAM" id="SSF57701">
    <property type="entry name" value="Zn2/Cys6 DNA-binding domain"/>
    <property type="match status" value="1"/>
</dbReference>
<accession>A0A9P6AVH0</accession>
<evidence type="ECO:0000256" key="1">
    <source>
        <dbReference type="ARBA" id="ARBA00004123"/>
    </source>
</evidence>
<keyword evidence="4" id="KW-0804">Transcription</keyword>
<protein>
    <recommendedName>
        <fullName evidence="7">Zn(2)-C6 fungal-type domain-containing protein</fullName>
    </recommendedName>
</protein>
<dbReference type="GO" id="GO:0000981">
    <property type="term" value="F:DNA-binding transcription factor activity, RNA polymerase II-specific"/>
    <property type="evidence" value="ECO:0007669"/>
    <property type="project" value="InterPro"/>
</dbReference>
<evidence type="ECO:0000256" key="4">
    <source>
        <dbReference type="ARBA" id="ARBA00023163"/>
    </source>
</evidence>
<evidence type="ECO:0000256" key="6">
    <source>
        <dbReference type="SAM" id="MobiDB-lite"/>
    </source>
</evidence>
<dbReference type="CDD" id="cd12148">
    <property type="entry name" value="fungal_TF_MHR"/>
    <property type="match status" value="1"/>
</dbReference>
<dbReference type="OrthoDB" id="2309723at2759"/>
<gene>
    <name evidence="8" type="ORF">BS47DRAFT_1054082</name>
</gene>
<keyword evidence="3" id="KW-0805">Transcription regulation</keyword>
<evidence type="ECO:0000259" key="7">
    <source>
        <dbReference type="PROSITE" id="PS50048"/>
    </source>
</evidence>
<evidence type="ECO:0000256" key="5">
    <source>
        <dbReference type="ARBA" id="ARBA00023242"/>
    </source>
</evidence>
<keyword evidence="9" id="KW-1185">Reference proteome</keyword>
<keyword evidence="2" id="KW-0479">Metal-binding</keyword>
<dbReference type="GO" id="GO:0008270">
    <property type="term" value="F:zinc ion binding"/>
    <property type="evidence" value="ECO:0007669"/>
    <property type="project" value="InterPro"/>
</dbReference>
<comment type="subcellular location">
    <subcellularLocation>
        <location evidence="1">Nucleus</location>
    </subcellularLocation>
</comment>
<feature type="domain" description="Zn(2)-C6 fungal-type" evidence="7">
    <location>
        <begin position="12"/>
        <end position="41"/>
    </location>
</feature>
<reference evidence="8" key="1">
    <citation type="journal article" date="2020" name="Nat. Commun.">
        <title>Large-scale genome sequencing of mycorrhizal fungi provides insights into the early evolution of symbiotic traits.</title>
        <authorList>
            <person name="Miyauchi S."/>
            <person name="Kiss E."/>
            <person name="Kuo A."/>
            <person name="Drula E."/>
            <person name="Kohler A."/>
            <person name="Sanchez-Garcia M."/>
            <person name="Morin E."/>
            <person name="Andreopoulos B."/>
            <person name="Barry K.W."/>
            <person name="Bonito G."/>
            <person name="Buee M."/>
            <person name="Carver A."/>
            <person name="Chen C."/>
            <person name="Cichocki N."/>
            <person name="Clum A."/>
            <person name="Culley D."/>
            <person name="Crous P.W."/>
            <person name="Fauchery L."/>
            <person name="Girlanda M."/>
            <person name="Hayes R.D."/>
            <person name="Keri Z."/>
            <person name="LaButti K."/>
            <person name="Lipzen A."/>
            <person name="Lombard V."/>
            <person name="Magnuson J."/>
            <person name="Maillard F."/>
            <person name="Murat C."/>
            <person name="Nolan M."/>
            <person name="Ohm R.A."/>
            <person name="Pangilinan J."/>
            <person name="Pereira M.F."/>
            <person name="Perotto S."/>
            <person name="Peter M."/>
            <person name="Pfister S."/>
            <person name="Riley R."/>
            <person name="Sitrit Y."/>
            <person name="Stielow J.B."/>
            <person name="Szollosi G."/>
            <person name="Zifcakova L."/>
            <person name="Stursova M."/>
            <person name="Spatafora J.W."/>
            <person name="Tedersoo L."/>
            <person name="Vaario L.M."/>
            <person name="Yamada A."/>
            <person name="Yan M."/>
            <person name="Wang P."/>
            <person name="Xu J."/>
            <person name="Bruns T."/>
            <person name="Baldrian P."/>
            <person name="Vilgalys R."/>
            <person name="Dunand C."/>
            <person name="Henrissat B."/>
            <person name="Grigoriev I.V."/>
            <person name="Hibbett D."/>
            <person name="Nagy L.G."/>
            <person name="Martin F.M."/>
        </authorList>
    </citation>
    <scope>NUCLEOTIDE SEQUENCE</scope>
    <source>
        <strain evidence="8">UP504</strain>
    </source>
</reference>
<feature type="compositionally biased region" description="Basic and acidic residues" evidence="6">
    <location>
        <begin position="79"/>
        <end position="90"/>
    </location>
</feature>
<dbReference type="InterPro" id="IPR050815">
    <property type="entry name" value="TF_fung"/>
</dbReference>
<dbReference type="PROSITE" id="PS00463">
    <property type="entry name" value="ZN2_CY6_FUNGAL_1"/>
    <property type="match status" value="1"/>
</dbReference>
<dbReference type="CDD" id="cd00067">
    <property type="entry name" value="GAL4"/>
    <property type="match status" value="1"/>
</dbReference>
<evidence type="ECO:0000256" key="2">
    <source>
        <dbReference type="ARBA" id="ARBA00022723"/>
    </source>
</evidence>
<proteinExistence type="predicted"/>
<dbReference type="InterPro" id="IPR001138">
    <property type="entry name" value="Zn2Cys6_DnaBD"/>
</dbReference>
<feature type="region of interest" description="Disordered" evidence="6">
    <location>
        <begin position="66"/>
        <end position="97"/>
    </location>
</feature>
<evidence type="ECO:0000256" key="3">
    <source>
        <dbReference type="ARBA" id="ARBA00023015"/>
    </source>
</evidence>
<dbReference type="Gene3D" id="4.10.240.10">
    <property type="entry name" value="Zn(2)-C6 fungal-type DNA-binding domain"/>
    <property type="match status" value="1"/>
</dbReference>
<dbReference type="InterPro" id="IPR036864">
    <property type="entry name" value="Zn2-C6_fun-type_DNA-bd_sf"/>
</dbReference>
<evidence type="ECO:0000313" key="9">
    <source>
        <dbReference type="Proteomes" id="UP000886523"/>
    </source>
</evidence>
<organism evidence="8 9">
    <name type="scientific">Hydnum rufescens UP504</name>
    <dbReference type="NCBI Taxonomy" id="1448309"/>
    <lineage>
        <taxon>Eukaryota</taxon>
        <taxon>Fungi</taxon>
        <taxon>Dikarya</taxon>
        <taxon>Basidiomycota</taxon>
        <taxon>Agaricomycotina</taxon>
        <taxon>Agaricomycetes</taxon>
        <taxon>Cantharellales</taxon>
        <taxon>Hydnaceae</taxon>
        <taxon>Hydnum</taxon>
    </lineage>
</organism>